<gene>
    <name evidence="2" type="ORF">APHIGO_LOCUS9578</name>
</gene>
<reference evidence="2" key="2">
    <citation type="submission" date="2022-10" db="EMBL/GenBank/DDBJ databases">
        <authorList>
            <consortium name="ENA_rothamsted_submissions"/>
            <consortium name="culmorum"/>
            <person name="King R."/>
        </authorList>
    </citation>
    <scope>NUCLEOTIDE SEQUENCE</scope>
</reference>
<dbReference type="Proteomes" id="UP001154329">
    <property type="component" value="Chromosome 3"/>
</dbReference>
<accession>A0A9P0J9X9</accession>
<keyword evidence="3" id="KW-1185">Reference proteome</keyword>
<sequence>MENQYVENVESSEQQPPPLQQPPPPPPPPPPQQQSSSQQEQKLSMPFLENGGITSNKQINCDGKKSIRDNTDVKFPPKCKINKAEKKKRLNARMRRLVCPKNASMVFSELYNNVSIQIKEHKIYTATIEIDGQIHSGNHSSKNKAKEKACENFFRDMLNKKLSEQSEKKEKSPEDVEIEVGENGSISKPKGPPQENFPWPEFASLAMNNLVNQWTL</sequence>
<organism evidence="2 3">
    <name type="scientific">Aphis gossypii</name>
    <name type="common">Cotton aphid</name>
    <dbReference type="NCBI Taxonomy" id="80765"/>
    <lineage>
        <taxon>Eukaryota</taxon>
        <taxon>Metazoa</taxon>
        <taxon>Ecdysozoa</taxon>
        <taxon>Arthropoda</taxon>
        <taxon>Hexapoda</taxon>
        <taxon>Insecta</taxon>
        <taxon>Pterygota</taxon>
        <taxon>Neoptera</taxon>
        <taxon>Paraneoptera</taxon>
        <taxon>Hemiptera</taxon>
        <taxon>Sternorrhyncha</taxon>
        <taxon>Aphidomorpha</taxon>
        <taxon>Aphidoidea</taxon>
        <taxon>Aphididae</taxon>
        <taxon>Aphidini</taxon>
        <taxon>Aphis</taxon>
        <taxon>Aphis</taxon>
    </lineage>
</organism>
<feature type="region of interest" description="Disordered" evidence="1">
    <location>
        <begin position="162"/>
        <end position="199"/>
    </location>
</feature>
<evidence type="ECO:0000256" key="1">
    <source>
        <dbReference type="SAM" id="MobiDB-lite"/>
    </source>
</evidence>
<dbReference type="Gene3D" id="3.30.160.20">
    <property type="match status" value="1"/>
</dbReference>
<protein>
    <submittedName>
        <fullName evidence="2">Uncharacterized protein</fullName>
    </submittedName>
</protein>
<reference evidence="2" key="1">
    <citation type="submission" date="2022-02" db="EMBL/GenBank/DDBJ databases">
        <authorList>
            <person name="King R."/>
        </authorList>
    </citation>
    <scope>NUCLEOTIDE SEQUENCE</scope>
</reference>
<feature type="region of interest" description="Disordered" evidence="1">
    <location>
        <begin position="1"/>
        <end position="62"/>
    </location>
</feature>
<dbReference type="CDD" id="cd00048">
    <property type="entry name" value="DSRM_SF"/>
    <property type="match status" value="1"/>
</dbReference>
<feature type="compositionally biased region" description="Pro residues" evidence="1">
    <location>
        <begin position="15"/>
        <end position="32"/>
    </location>
</feature>
<feature type="compositionally biased region" description="Basic and acidic residues" evidence="1">
    <location>
        <begin position="162"/>
        <end position="174"/>
    </location>
</feature>
<evidence type="ECO:0000313" key="3">
    <source>
        <dbReference type="Proteomes" id="UP001154329"/>
    </source>
</evidence>
<dbReference type="EMBL" id="OU899036">
    <property type="protein sequence ID" value="CAH1733238.1"/>
    <property type="molecule type" value="Genomic_DNA"/>
</dbReference>
<proteinExistence type="predicted"/>
<name>A0A9P0J9X9_APHGO</name>
<dbReference type="SUPFAM" id="SSF54768">
    <property type="entry name" value="dsRNA-binding domain-like"/>
    <property type="match status" value="1"/>
</dbReference>
<dbReference type="AlphaFoldDB" id="A0A9P0J9X9"/>
<evidence type="ECO:0000313" key="2">
    <source>
        <dbReference type="EMBL" id="CAH1733238.1"/>
    </source>
</evidence>